<evidence type="ECO:0000256" key="9">
    <source>
        <dbReference type="SAM" id="Phobius"/>
    </source>
</evidence>
<evidence type="ECO:0000256" key="7">
    <source>
        <dbReference type="ARBA" id="ARBA00023170"/>
    </source>
</evidence>
<keyword evidence="5 9" id="KW-1133">Transmembrane helix</keyword>
<organism evidence="11 12">
    <name type="scientific">Rhynocoris fuscipes</name>
    <dbReference type="NCBI Taxonomy" id="488301"/>
    <lineage>
        <taxon>Eukaryota</taxon>
        <taxon>Metazoa</taxon>
        <taxon>Ecdysozoa</taxon>
        <taxon>Arthropoda</taxon>
        <taxon>Hexapoda</taxon>
        <taxon>Insecta</taxon>
        <taxon>Pterygota</taxon>
        <taxon>Neoptera</taxon>
        <taxon>Paraneoptera</taxon>
        <taxon>Hemiptera</taxon>
        <taxon>Heteroptera</taxon>
        <taxon>Panheteroptera</taxon>
        <taxon>Cimicomorpha</taxon>
        <taxon>Reduviidae</taxon>
        <taxon>Harpactorinae</taxon>
        <taxon>Harpactorini</taxon>
        <taxon>Rhynocoris</taxon>
    </lineage>
</organism>
<keyword evidence="12" id="KW-1185">Reference proteome</keyword>
<proteinExistence type="inferred from homology"/>
<comment type="similarity">
    <text evidence="2">Belongs to the glutamate-gated ion channel (TC 1.A.10.1) family.</text>
</comment>
<comment type="caution">
    <text evidence="11">The sequence shown here is derived from an EMBL/GenBank/DDBJ whole genome shotgun (WGS) entry which is preliminary data.</text>
</comment>
<feature type="transmembrane region" description="Helical" evidence="9">
    <location>
        <begin position="164"/>
        <end position="184"/>
    </location>
</feature>
<dbReference type="SUPFAM" id="SSF53850">
    <property type="entry name" value="Periplasmic binding protein-like II"/>
    <property type="match status" value="1"/>
</dbReference>
<dbReference type="Gene3D" id="1.10.287.70">
    <property type="match status" value="1"/>
</dbReference>
<comment type="subcellular location">
    <subcellularLocation>
        <location evidence="1">Cell membrane</location>
        <topology evidence="1">Multi-pass membrane protein</topology>
    </subcellularLocation>
</comment>
<protein>
    <recommendedName>
        <fullName evidence="10">Ionotropic glutamate receptor C-terminal domain-containing protein</fullName>
    </recommendedName>
</protein>
<dbReference type="InterPro" id="IPR001320">
    <property type="entry name" value="Iontro_rcpt_C"/>
</dbReference>
<evidence type="ECO:0000256" key="2">
    <source>
        <dbReference type="ARBA" id="ARBA00008685"/>
    </source>
</evidence>
<keyword evidence="7" id="KW-0675">Receptor</keyword>
<evidence type="ECO:0000313" key="12">
    <source>
        <dbReference type="Proteomes" id="UP001461498"/>
    </source>
</evidence>
<evidence type="ECO:0000256" key="4">
    <source>
        <dbReference type="ARBA" id="ARBA00022692"/>
    </source>
</evidence>
<dbReference type="Pfam" id="PF00060">
    <property type="entry name" value="Lig_chan"/>
    <property type="match status" value="1"/>
</dbReference>
<gene>
    <name evidence="11" type="ORF">O3M35_008508</name>
</gene>
<evidence type="ECO:0000256" key="1">
    <source>
        <dbReference type="ARBA" id="ARBA00004651"/>
    </source>
</evidence>
<keyword evidence="8" id="KW-0325">Glycoprotein</keyword>
<name>A0AAW1D992_9HEMI</name>
<feature type="domain" description="Ionotropic glutamate receptor C-terminal" evidence="10">
    <location>
        <begin position="94"/>
        <end position="193"/>
    </location>
</feature>
<keyword evidence="4 9" id="KW-0812">Transmembrane</keyword>
<feature type="transmembrane region" description="Helical" evidence="9">
    <location>
        <begin position="94"/>
        <end position="118"/>
    </location>
</feature>
<keyword evidence="3" id="KW-1003">Cell membrane</keyword>
<dbReference type="GO" id="GO:0005886">
    <property type="term" value="C:plasma membrane"/>
    <property type="evidence" value="ECO:0007669"/>
    <property type="project" value="UniProtKB-SubCell"/>
</dbReference>
<evidence type="ECO:0000256" key="6">
    <source>
        <dbReference type="ARBA" id="ARBA00023136"/>
    </source>
</evidence>
<feature type="transmembrane region" description="Helical" evidence="9">
    <location>
        <begin position="139"/>
        <end position="158"/>
    </location>
</feature>
<dbReference type="GO" id="GO:0050906">
    <property type="term" value="P:detection of stimulus involved in sensory perception"/>
    <property type="evidence" value="ECO:0007669"/>
    <property type="project" value="UniProtKB-ARBA"/>
</dbReference>
<evidence type="ECO:0000256" key="3">
    <source>
        <dbReference type="ARBA" id="ARBA00022475"/>
    </source>
</evidence>
<dbReference type="AlphaFoldDB" id="A0AAW1D992"/>
<dbReference type="EMBL" id="JAPXFL010000005">
    <property type="protein sequence ID" value="KAK9506609.1"/>
    <property type="molecule type" value="Genomic_DNA"/>
</dbReference>
<accession>A0AAW1D992</accession>
<dbReference type="GO" id="GO:0015276">
    <property type="term" value="F:ligand-gated monoatomic ion channel activity"/>
    <property type="evidence" value="ECO:0007669"/>
    <property type="project" value="InterPro"/>
</dbReference>
<dbReference type="PANTHER" id="PTHR42643">
    <property type="entry name" value="IONOTROPIC RECEPTOR 20A-RELATED"/>
    <property type="match status" value="1"/>
</dbReference>
<evidence type="ECO:0000313" key="11">
    <source>
        <dbReference type="EMBL" id="KAK9506609.1"/>
    </source>
</evidence>
<sequence>MIIEFCTIHKCTYSALDDGMMWGTLDISNGTYEGILGKVHGRKADLGYVGLYQWIEVNFYGDYSTSWLYGTAGLLVPKPVPLNPWRTPFLPFDLSIWLIILLSIIFSTLAFFFVSSLARKLFASLLPISTIGKFERLKRIAMAVFGVIVLQSPPRYLILNFSSIRILFISTEILALILTSVYAAELASYLTLPQ</sequence>
<dbReference type="InterPro" id="IPR052192">
    <property type="entry name" value="Insect_Ionotropic_Sensory_Rcpt"/>
</dbReference>
<evidence type="ECO:0000256" key="5">
    <source>
        <dbReference type="ARBA" id="ARBA00022989"/>
    </source>
</evidence>
<reference evidence="11 12" key="1">
    <citation type="submission" date="2022-12" db="EMBL/GenBank/DDBJ databases">
        <title>Chromosome-level genome assembly of true bugs.</title>
        <authorList>
            <person name="Ma L."/>
            <person name="Li H."/>
        </authorList>
    </citation>
    <scope>NUCLEOTIDE SEQUENCE [LARGE SCALE GENOMIC DNA]</scope>
    <source>
        <strain evidence="11">Lab_2022b</strain>
    </source>
</reference>
<dbReference type="Proteomes" id="UP001461498">
    <property type="component" value="Unassembled WGS sequence"/>
</dbReference>
<dbReference type="PANTHER" id="PTHR42643:SF40">
    <property type="entry name" value="IONOTROPIC RECEPTOR 41A-RELATED"/>
    <property type="match status" value="1"/>
</dbReference>
<evidence type="ECO:0000259" key="10">
    <source>
        <dbReference type="Pfam" id="PF00060"/>
    </source>
</evidence>
<keyword evidence="6 9" id="KW-0472">Membrane</keyword>
<evidence type="ECO:0000256" key="8">
    <source>
        <dbReference type="ARBA" id="ARBA00023180"/>
    </source>
</evidence>